<evidence type="ECO:0000259" key="1">
    <source>
        <dbReference type="Pfam" id="PF20703"/>
    </source>
</evidence>
<dbReference type="Proteomes" id="UP001519325">
    <property type="component" value="Unassembled WGS sequence"/>
</dbReference>
<organism evidence="2 3">
    <name type="scientific">Nocardia goodfellowii</name>
    <dbReference type="NCBI Taxonomy" id="882446"/>
    <lineage>
        <taxon>Bacteria</taxon>
        <taxon>Bacillati</taxon>
        <taxon>Actinomycetota</taxon>
        <taxon>Actinomycetes</taxon>
        <taxon>Mycobacteriales</taxon>
        <taxon>Nocardiaceae</taxon>
        <taxon>Nocardia</taxon>
    </lineage>
</organism>
<reference evidence="2 3" key="1">
    <citation type="submission" date="2021-03" db="EMBL/GenBank/DDBJ databases">
        <title>Sequencing the genomes of 1000 actinobacteria strains.</title>
        <authorList>
            <person name="Klenk H.-P."/>
        </authorList>
    </citation>
    <scope>NUCLEOTIDE SEQUENCE [LARGE SCALE GENOMIC DNA]</scope>
    <source>
        <strain evidence="2 3">DSM 45516</strain>
    </source>
</reference>
<accession>A0ABS4QDM9</accession>
<keyword evidence="3" id="KW-1185">Reference proteome</keyword>
<dbReference type="Pfam" id="PF20703">
    <property type="entry name" value="nSTAND1"/>
    <property type="match status" value="1"/>
</dbReference>
<comment type="caution">
    <text evidence="2">The sequence shown here is derived from an EMBL/GenBank/DDBJ whole genome shotgun (WGS) entry which is preliminary data.</text>
</comment>
<feature type="domain" description="Novel STAND NTPase 1" evidence="1">
    <location>
        <begin position="3"/>
        <end position="329"/>
    </location>
</feature>
<dbReference type="InterPro" id="IPR027417">
    <property type="entry name" value="P-loop_NTPase"/>
</dbReference>
<dbReference type="EMBL" id="JAGGMR010000001">
    <property type="protein sequence ID" value="MBP2189658.1"/>
    <property type="molecule type" value="Genomic_DNA"/>
</dbReference>
<evidence type="ECO:0000313" key="3">
    <source>
        <dbReference type="Proteomes" id="UP001519325"/>
    </source>
</evidence>
<proteinExistence type="predicted"/>
<gene>
    <name evidence="2" type="ORF">BJ987_002559</name>
</gene>
<protein>
    <recommendedName>
        <fullName evidence="1">Novel STAND NTPase 1 domain-containing protein</fullName>
    </recommendedName>
</protein>
<name>A0ABS4QDM9_9NOCA</name>
<dbReference type="SUPFAM" id="SSF52540">
    <property type="entry name" value="P-loop containing nucleoside triphosphate hydrolases"/>
    <property type="match status" value="1"/>
</dbReference>
<sequence length="332" mass="36122">MERLIGLVGATGSGKTSLLEAGLAPALESSRGREWTVLSVCLGLDPVQSVSDTVSPWSALSRANTPASDTDSSAGDRRLLIIDGFEVFFSPLLTDETRETMLRLLVNLTEVAVVLISVSSDCRTACASYPILADALAHRSYALEPMDSDELRSVISEPPRQVGVKVESGLEEVLLTLILGSRVRRLSGRHQNSDVALISMTMDAMWPQREGLRLTIAGFRRIGGIEGVLHQAADACWSDLSSAQQHCAKRLILNLVSIRADSDDARRRFPCGQLGQILGSTAAATVTLKILLRARLITMADDEVYLSHDLMLTWPRLTTWLEDERTALQPAS</sequence>
<evidence type="ECO:0000313" key="2">
    <source>
        <dbReference type="EMBL" id="MBP2189658.1"/>
    </source>
</evidence>
<dbReference type="InterPro" id="IPR049052">
    <property type="entry name" value="nSTAND1"/>
</dbReference>